<evidence type="ECO:0000313" key="1">
    <source>
        <dbReference type="EMBL" id="EGX55391.1"/>
    </source>
</evidence>
<accession>G2GM68</accession>
<dbReference type="RefSeq" id="WP_007503472.1">
    <property type="nucleotide sequence ID" value="NZ_AGBF01000232.1"/>
</dbReference>
<proteinExistence type="predicted"/>
<reference evidence="1 2" key="1">
    <citation type="submission" date="2011-08" db="EMBL/GenBank/DDBJ databases">
        <authorList>
            <person name="Lin Y."/>
            <person name="Hao X."/>
            <person name="Johnstone L."/>
            <person name="Miller S.J."/>
            <person name="Wei G."/>
            <person name="Rensing C."/>
        </authorList>
    </citation>
    <scope>NUCLEOTIDE SEQUENCE [LARGE SCALE GENOMIC DNA]</scope>
    <source>
        <strain evidence="1 2">K42</strain>
    </source>
</reference>
<dbReference type="AlphaFoldDB" id="G2GM68"/>
<keyword evidence="2" id="KW-1185">Reference proteome</keyword>
<evidence type="ECO:0000313" key="2">
    <source>
        <dbReference type="Proteomes" id="UP000004217"/>
    </source>
</evidence>
<organism evidence="1 2">
    <name type="scientific">Streptomyces zinciresistens K42</name>
    <dbReference type="NCBI Taxonomy" id="700597"/>
    <lineage>
        <taxon>Bacteria</taxon>
        <taxon>Bacillati</taxon>
        <taxon>Actinomycetota</taxon>
        <taxon>Actinomycetes</taxon>
        <taxon>Kitasatosporales</taxon>
        <taxon>Streptomycetaceae</taxon>
        <taxon>Streptomyces</taxon>
    </lineage>
</organism>
<dbReference type="Proteomes" id="UP000004217">
    <property type="component" value="Unassembled WGS sequence"/>
</dbReference>
<dbReference type="EMBL" id="AGBF01000232">
    <property type="protein sequence ID" value="EGX55391.1"/>
    <property type="molecule type" value="Genomic_DNA"/>
</dbReference>
<protein>
    <submittedName>
        <fullName evidence="1">Uncharacterized protein</fullName>
    </submittedName>
</protein>
<sequence>MAYCWSRIARRPGEDALPPDYQRTMKIVREAGGPVRVKDVGKALGLEAEVKGRLEPLRGKLTKLSGRGWLRRLPGGRFQLTP</sequence>
<dbReference type="PATRIC" id="fig|700597.3.peg.6474"/>
<name>G2GM68_9ACTN</name>
<gene>
    <name evidence="1" type="ORF">SZN_33101</name>
</gene>
<comment type="caution">
    <text evidence="1">The sequence shown here is derived from an EMBL/GenBank/DDBJ whole genome shotgun (WGS) entry which is preliminary data.</text>
</comment>